<evidence type="ECO:0000256" key="2">
    <source>
        <dbReference type="ARBA" id="ARBA00022980"/>
    </source>
</evidence>
<dbReference type="GO" id="GO:0003735">
    <property type="term" value="F:structural constituent of ribosome"/>
    <property type="evidence" value="ECO:0007669"/>
    <property type="project" value="InterPro"/>
</dbReference>
<evidence type="ECO:0000256" key="5">
    <source>
        <dbReference type="RuleBase" id="RU003877"/>
    </source>
</evidence>
<sequence length="151" mass="16568">MNALSYKTISTTKANSTKEWIVVDAEGHNLGRLASKVAMILRGKYKPSYTPHVDCGDNVIVINAEKINLTGNKMDEKIYMRHTGYPGGQRTLTAKVLQAKNPAALVEKAVKGMLPKNKLGAELFRNLNVVVGAEHKQGAQKPRTVNLNDLK</sequence>
<gene>
    <name evidence="4 6" type="primary">rplM</name>
    <name evidence="7" type="ORF">EOD40_04330</name>
</gene>
<comment type="function">
    <text evidence="4 6">This protein is one of the early assembly proteins of the 50S ribosomal subunit, although it is not seen to bind rRNA by itself. It is important during the early stages of 50S assembly.</text>
</comment>
<evidence type="ECO:0000256" key="3">
    <source>
        <dbReference type="ARBA" id="ARBA00023274"/>
    </source>
</evidence>
<dbReference type="InterPro" id="IPR005822">
    <property type="entry name" value="Ribosomal_uL13"/>
</dbReference>
<evidence type="ECO:0000256" key="6">
    <source>
        <dbReference type="RuleBase" id="RU003878"/>
    </source>
</evidence>
<dbReference type="InterPro" id="IPR023563">
    <property type="entry name" value="Ribosomal_uL13_CS"/>
</dbReference>
<dbReference type="RefSeq" id="WP_128193672.1">
    <property type="nucleotide sequence ID" value="NZ_SACJ01000002.1"/>
</dbReference>
<protein>
    <recommendedName>
        <fullName evidence="4">Large ribosomal subunit protein uL13</fullName>
    </recommendedName>
</protein>
<evidence type="ECO:0000313" key="8">
    <source>
        <dbReference type="Proteomes" id="UP000285211"/>
    </source>
</evidence>
<dbReference type="CDD" id="cd00392">
    <property type="entry name" value="Ribosomal_L13"/>
    <property type="match status" value="1"/>
</dbReference>
<dbReference type="Proteomes" id="UP000285211">
    <property type="component" value="Unassembled WGS sequence"/>
</dbReference>
<dbReference type="Pfam" id="PF00572">
    <property type="entry name" value="Ribosomal_L13"/>
    <property type="match status" value="1"/>
</dbReference>
<dbReference type="Gene3D" id="3.90.1180.10">
    <property type="entry name" value="Ribosomal protein L13"/>
    <property type="match status" value="1"/>
</dbReference>
<dbReference type="SUPFAM" id="SSF52161">
    <property type="entry name" value="Ribosomal protein L13"/>
    <property type="match status" value="1"/>
</dbReference>
<dbReference type="PANTHER" id="PTHR11545:SF2">
    <property type="entry name" value="LARGE RIBOSOMAL SUBUNIT PROTEIN UL13M"/>
    <property type="match status" value="1"/>
</dbReference>
<comment type="subunit">
    <text evidence="4">Part of the 50S ribosomal subunit.</text>
</comment>
<dbReference type="NCBIfam" id="TIGR01066">
    <property type="entry name" value="rplM_bact"/>
    <property type="match status" value="1"/>
</dbReference>
<dbReference type="AlphaFoldDB" id="A0A3S2U501"/>
<dbReference type="GO" id="GO:0022625">
    <property type="term" value="C:cytosolic large ribosomal subunit"/>
    <property type="evidence" value="ECO:0007669"/>
    <property type="project" value="TreeGrafter"/>
</dbReference>
<dbReference type="InterPro" id="IPR036899">
    <property type="entry name" value="Ribosomal_uL13_sf"/>
</dbReference>
<dbReference type="OrthoDB" id="9801330at2"/>
<dbReference type="GO" id="GO:0006412">
    <property type="term" value="P:translation"/>
    <property type="evidence" value="ECO:0007669"/>
    <property type="project" value="UniProtKB-UniRule"/>
</dbReference>
<comment type="similarity">
    <text evidence="1 4 5">Belongs to the universal ribosomal protein uL13 family.</text>
</comment>
<keyword evidence="3 4" id="KW-0687">Ribonucleoprotein</keyword>
<proteinExistence type="inferred from homology"/>
<accession>A0A3S2U501</accession>
<keyword evidence="8" id="KW-1185">Reference proteome</keyword>
<evidence type="ECO:0000256" key="1">
    <source>
        <dbReference type="ARBA" id="ARBA00006227"/>
    </source>
</evidence>
<evidence type="ECO:0000313" key="7">
    <source>
        <dbReference type="EMBL" id="RVT78469.1"/>
    </source>
</evidence>
<dbReference type="PANTHER" id="PTHR11545">
    <property type="entry name" value="RIBOSOMAL PROTEIN L13"/>
    <property type="match status" value="1"/>
</dbReference>
<organism evidence="7 8">
    <name type="scientific">Flavobacterium sufflavum</name>
    <dbReference type="NCBI Taxonomy" id="1921138"/>
    <lineage>
        <taxon>Bacteria</taxon>
        <taxon>Pseudomonadati</taxon>
        <taxon>Bacteroidota</taxon>
        <taxon>Flavobacteriia</taxon>
        <taxon>Flavobacteriales</taxon>
        <taxon>Flavobacteriaceae</taxon>
        <taxon>Flavobacterium</taxon>
    </lineage>
</organism>
<dbReference type="HAMAP" id="MF_01366">
    <property type="entry name" value="Ribosomal_uL13"/>
    <property type="match status" value="1"/>
</dbReference>
<dbReference type="PROSITE" id="PS00783">
    <property type="entry name" value="RIBOSOMAL_L13"/>
    <property type="match status" value="1"/>
</dbReference>
<dbReference type="InterPro" id="IPR005823">
    <property type="entry name" value="Ribosomal_uL13_bac-type"/>
</dbReference>
<comment type="caution">
    <text evidence="7">The sequence shown here is derived from an EMBL/GenBank/DDBJ whole genome shotgun (WGS) entry which is preliminary data.</text>
</comment>
<dbReference type="GO" id="GO:0003729">
    <property type="term" value="F:mRNA binding"/>
    <property type="evidence" value="ECO:0007669"/>
    <property type="project" value="TreeGrafter"/>
</dbReference>
<name>A0A3S2U501_9FLAO</name>
<dbReference type="GO" id="GO:0017148">
    <property type="term" value="P:negative regulation of translation"/>
    <property type="evidence" value="ECO:0007669"/>
    <property type="project" value="TreeGrafter"/>
</dbReference>
<keyword evidence="2 4" id="KW-0689">Ribosomal protein</keyword>
<reference evidence="7 8" key="1">
    <citation type="submission" date="2019-01" db="EMBL/GenBank/DDBJ databases">
        <authorList>
            <person name="Chen W.-M."/>
        </authorList>
    </citation>
    <scope>NUCLEOTIDE SEQUENCE [LARGE SCALE GENOMIC DNA]</scope>
    <source>
        <strain evidence="7 8">BBQ-12</strain>
    </source>
</reference>
<dbReference type="PIRSF" id="PIRSF002181">
    <property type="entry name" value="Ribosomal_L13"/>
    <property type="match status" value="1"/>
</dbReference>
<evidence type="ECO:0000256" key="4">
    <source>
        <dbReference type="HAMAP-Rule" id="MF_01366"/>
    </source>
</evidence>
<dbReference type="EMBL" id="SACJ01000002">
    <property type="protein sequence ID" value="RVT78469.1"/>
    <property type="molecule type" value="Genomic_DNA"/>
</dbReference>